<keyword evidence="2 8" id="KW-0597">Phosphoprotein</keyword>
<dbReference type="GO" id="GO:0005829">
    <property type="term" value="C:cytosol"/>
    <property type="evidence" value="ECO:0007669"/>
    <property type="project" value="TreeGrafter"/>
</dbReference>
<dbReference type="SUPFAM" id="SSF46894">
    <property type="entry name" value="C-terminal effector domain of the bipartite response regulators"/>
    <property type="match status" value="1"/>
</dbReference>
<name>A0A494WUL1_CLOS5</name>
<evidence type="ECO:0000256" key="2">
    <source>
        <dbReference type="ARBA" id="ARBA00022553"/>
    </source>
</evidence>
<comment type="function">
    <text evidence="7">May play the central regulatory role in sporulation. It may be an element of the effector pathway responsible for the activation of sporulation genes in response to nutritional stress. Spo0A may act in concert with spo0H (a sigma factor) to control the expression of some genes that are critical to the sporulation process.</text>
</comment>
<dbReference type="FunFam" id="3.40.50.2300:FF:000001">
    <property type="entry name" value="DNA-binding response regulator PhoB"/>
    <property type="match status" value="1"/>
</dbReference>
<feature type="domain" description="Response regulatory" evidence="10">
    <location>
        <begin position="3"/>
        <end position="117"/>
    </location>
</feature>
<keyword evidence="6" id="KW-0804">Transcription</keyword>
<evidence type="ECO:0000256" key="3">
    <source>
        <dbReference type="ARBA" id="ARBA00023012"/>
    </source>
</evidence>
<evidence type="ECO:0000256" key="7">
    <source>
        <dbReference type="ARBA" id="ARBA00024867"/>
    </source>
</evidence>
<dbReference type="Proteomes" id="UP000289664">
    <property type="component" value="Chromosome"/>
</dbReference>
<dbReference type="CDD" id="cd00383">
    <property type="entry name" value="trans_reg_C"/>
    <property type="match status" value="1"/>
</dbReference>
<protein>
    <recommendedName>
        <fullName evidence="1">Stage 0 sporulation protein A homolog</fullName>
    </recommendedName>
</protein>
<dbReference type="PROSITE" id="PS51755">
    <property type="entry name" value="OMPR_PHOB"/>
    <property type="match status" value="1"/>
</dbReference>
<dbReference type="Pfam" id="PF00486">
    <property type="entry name" value="Trans_reg_C"/>
    <property type="match status" value="1"/>
</dbReference>
<dbReference type="InterPro" id="IPR001789">
    <property type="entry name" value="Sig_transdc_resp-reg_receiver"/>
</dbReference>
<dbReference type="PANTHER" id="PTHR48111:SF1">
    <property type="entry name" value="TWO-COMPONENT RESPONSE REGULATOR ORR33"/>
    <property type="match status" value="1"/>
</dbReference>
<dbReference type="KEGG" id="csci:HDCHBGLK_03042"/>
<feature type="domain" description="OmpR/PhoB-type" evidence="11">
    <location>
        <begin position="130"/>
        <end position="226"/>
    </location>
</feature>
<evidence type="ECO:0000313" key="12">
    <source>
        <dbReference type="EMBL" id="QBF75631.1"/>
    </source>
</evidence>
<dbReference type="PROSITE" id="PS50110">
    <property type="entry name" value="RESPONSE_REGULATORY"/>
    <property type="match status" value="1"/>
</dbReference>
<keyword evidence="5 9" id="KW-0238">DNA-binding</keyword>
<evidence type="ECO:0000256" key="5">
    <source>
        <dbReference type="ARBA" id="ARBA00023125"/>
    </source>
</evidence>
<evidence type="ECO:0000256" key="9">
    <source>
        <dbReference type="PROSITE-ProRule" id="PRU01091"/>
    </source>
</evidence>
<dbReference type="SMART" id="SM00448">
    <property type="entry name" value="REC"/>
    <property type="match status" value="1"/>
</dbReference>
<feature type="modified residue" description="4-aspartylphosphate" evidence="8">
    <location>
        <position position="52"/>
    </location>
</feature>
<dbReference type="InterPro" id="IPR016032">
    <property type="entry name" value="Sig_transdc_resp-reg_C-effctor"/>
</dbReference>
<dbReference type="SMART" id="SM00862">
    <property type="entry name" value="Trans_reg_C"/>
    <property type="match status" value="1"/>
</dbReference>
<dbReference type="PANTHER" id="PTHR48111">
    <property type="entry name" value="REGULATOR OF RPOS"/>
    <property type="match status" value="1"/>
</dbReference>
<keyword evidence="13" id="KW-1185">Reference proteome</keyword>
<dbReference type="Gene3D" id="3.40.50.2300">
    <property type="match status" value="1"/>
</dbReference>
<dbReference type="GO" id="GO:0006355">
    <property type="term" value="P:regulation of DNA-templated transcription"/>
    <property type="evidence" value="ECO:0007669"/>
    <property type="project" value="InterPro"/>
</dbReference>
<keyword evidence="3" id="KW-0902">Two-component regulatory system</keyword>
<dbReference type="GO" id="GO:0032993">
    <property type="term" value="C:protein-DNA complex"/>
    <property type="evidence" value="ECO:0007669"/>
    <property type="project" value="TreeGrafter"/>
</dbReference>
<organism evidence="12 13">
    <name type="scientific">Clostridium scindens (strain ATCC 35704 / DSM 5676 / VPI 13733 / 19)</name>
    <dbReference type="NCBI Taxonomy" id="411468"/>
    <lineage>
        <taxon>Bacteria</taxon>
        <taxon>Bacillati</taxon>
        <taxon>Bacillota</taxon>
        <taxon>Clostridia</taxon>
        <taxon>Lachnospirales</taxon>
        <taxon>Lachnospiraceae</taxon>
    </lineage>
</organism>
<feature type="DNA-binding region" description="OmpR/PhoB-type" evidence="9">
    <location>
        <begin position="130"/>
        <end position="226"/>
    </location>
</feature>
<keyword evidence="4" id="KW-0805">Transcription regulation</keyword>
<dbReference type="EMBL" id="CP036170">
    <property type="protein sequence ID" value="QBF75631.1"/>
    <property type="molecule type" value="Genomic_DNA"/>
</dbReference>
<dbReference type="InterPro" id="IPR011006">
    <property type="entry name" value="CheY-like_superfamily"/>
</dbReference>
<evidence type="ECO:0000256" key="8">
    <source>
        <dbReference type="PROSITE-ProRule" id="PRU00169"/>
    </source>
</evidence>
<sequence length="234" mass="26984">MRRILFLEDEPTIREVLAEYMKMQRYEVTEACDGDEAVALLKSQNFDLAVLDIIVPKRSGLEVLAYIRQEYPDMAVIMLTALDDEQTQVKAFNAYADDYVIKPVSPLILLKRMETILRRTTHNRTSPGIKDQTDRAEQGLSIDQDAYQAYYDGQALPLTLSEYLLLSTLYQEPQRVFTREQLILRIFNEEYIGNDRIIDAHVKNLRKKLPMNLIKTVIGVGYQYASPGEKDGRN</sequence>
<accession>A0A494WUL1</accession>
<dbReference type="RefSeq" id="WP_009248518.1">
    <property type="nucleotide sequence ID" value="NZ_CP036170.1"/>
</dbReference>
<dbReference type="Gene3D" id="1.10.10.10">
    <property type="entry name" value="Winged helix-like DNA-binding domain superfamily/Winged helix DNA-binding domain"/>
    <property type="match status" value="1"/>
</dbReference>
<dbReference type="SUPFAM" id="SSF52172">
    <property type="entry name" value="CheY-like"/>
    <property type="match status" value="1"/>
</dbReference>
<evidence type="ECO:0000256" key="6">
    <source>
        <dbReference type="ARBA" id="ARBA00023163"/>
    </source>
</evidence>
<reference evidence="12 13" key="1">
    <citation type="journal article" date="2019" name="Appl. Environ. Microbiol.">
        <title>Clostridium scindens ATCC 35704: integration of nutritional requirements, the complete genome sequence, and global transcriptional responses to bile acids.</title>
        <authorList>
            <person name="Devendran S."/>
            <person name="Shrestha R."/>
            <person name="Alves J.M.P."/>
            <person name="Wolf P.G."/>
            <person name="Ly L."/>
            <person name="Hernandez A.G."/>
            <person name="Mendez-Garcia C."/>
            <person name="Inboden A."/>
            <person name="Wiley J."/>
            <person name="Paul O."/>
            <person name="Allen A."/>
            <person name="Springer E."/>
            <person name="Wright C.L."/>
            <person name="Fields C.J."/>
            <person name="Daniel S.L."/>
            <person name="Ridlon J.M."/>
        </authorList>
    </citation>
    <scope>NUCLEOTIDE SEQUENCE [LARGE SCALE GENOMIC DNA]</scope>
    <source>
        <strain evidence="12 13">ATCC 35704</strain>
    </source>
</reference>
<dbReference type="InterPro" id="IPR001867">
    <property type="entry name" value="OmpR/PhoB-type_DNA-bd"/>
</dbReference>
<dbReference type="CDD" id="cd17574">
    <property type="entry name" value="REC_OmpR"/>
    <property type="match status" value="1"/>
</dbReference>
<dbReference type="Pfam" id="PF00072">
    <property type="entry name" value="Response_reg"/>
    <property type="match status" value="1"/>
</dbReference>
<evidence type="ECO:0000256" key="4">
    <source>
        <dbReference type="ARBA" id="ARBA00023015"/>
    </source>
</evidence>
<dbReference type="GO" id="GO:0000156">
    <property type="term" value="F:phosphorelay response regulator activity"/>
    <property type="evidence" value="ECO:0007669"/>
    <property type="project" value="TreeGrafter"/>
</dbReference>
<dbReference type="GO" id="GO:0000976">
    <property type="term" value="F:transcription cis-regulatory region binding"/>
    <property type="evidence" value="ECO:0007669"/>
    <property type="project" value="TreeGrafter"/>
</dbReference>
<dbReference type="InterPro" id="IPR036388">
    <property type="entry name" value="WH-like_DNA-bd_sf"/>
</dbReference>
<gene>
    <name evidence="12" type="primary">srrA_4</name>
    <name evidence="12" type="ORF">HDCHBGLK_03042</name>
</gene>
<dbReference type="InterPro" id="IPR039420">
    <property type="entry name" value="WalR-like"/>
</dbReference>
<evidence type="ECO:0000313" key="13">
    <source>
        <dbReference type="Proteomes" id="UP000289664"/>
    </source>
</evidence>
<evidence type="ECO:0000259" key="11">
    <source>
        <dbReference type="PROSITE" id="PS51755"/>
    </source>
</evidence>
<dbReference type="OrthoDB" id="9790442at2"/>
<proteinExistence type="predicted"/>
<dbReference type="GeneID" id="62697228"/>
<dbReference type="AlphaFoldDB" id="A0A494WUL1"/>
<evidence type="ECO:0000259" key="10">
    <source>
        <dbReference type="PROSITE" id="PS50110"/>
    </source>
</evidence>
<evidence type="ECO:0000256" key="1">
    <source>
        <dbReference type="ARBA" id="ARBA00018672"/>
    </source>
</evidence>